<organism evidence="1">
    <name type="scientific">Myoviridae sp. ctCpP1</name>
    <dbReference type="NCBI Taxonomy" id="2825054"/>
    <lineage>
        <taxon>Viruses</taxon>
        <taxon>Duplodnaviria</taxon>
        <taxon>Heunggongvirae</taxon>
        <taxon>Uroviricota</taxon>
        <taxon>Caudoviricetes</taxon>
    </lineage>
</organism>
<proteinExistence type="predicted"/>
<protein>
    <submittedName>
        <fullName evidence="1">Uncharacterized protein</fullName>
    </submittedName>
</protein>
<evidence type="ECO:0000313" key="1">
    <source>
        <dbReference type="EMBL" id="DAG02710.1"/>
    </source>
</evidence>
<accession>A0A8S5V7N3</accession>
<name>A0A8S5V7N3_9CAUD</name>
<dbReference type="EMBL" id="BK016213">
    <property type="protein sequence ID" value="DAG02710.1"/>
    <property type="molecule type" value="Genomic_DNA"/>
</dbReference>
<sequence length="43" mass="4824">MAAARSGWPHIHGAWPQNQCLPSRKISHHIIGGYYRLDTLGII</sequence>
<reference evidence="1" key="1">
    <citation type="journal article" date="2021" name="Proc. Natl. Acad. Sci. U.S.A.">
        <title>A Catalog of Tens of Thousands of Viruses from Human Metagenomes Reveals Hidden Associations with Chronic Diseases.</title>
        <authorList>
            <person name="Tisza M.J."/>
            <person name="Buck C.B."/>
        </authorList>
    </citation>
    <scope>NUCLEOTIDE SEQUENCE</scope>
    <source>
        <strain evidence="1">CtCpP1</strain>
    </source>
</reference>